<gene>
    <name evidence="4" type="ORF">CTI12_AA625120</name>
</gene>
<evidence type="ECO:0000256" key="3">
    <source>
        <dbReference type="SAM" id="SignalP"/>
    </source>
</evidence>
<dbReference type="EMBL" id="PKPP01025464">
    <property type="protein sequence ID" value="PWA32758.1"/>
    <property type="molecule type" value="Genomic_DNA"/>
</dbReference>
<dbReference type="OrthoDB" id="45007at2759"/>
<dbReference type="Proteomes" id="UP000245207">
    <property type="component" value="Unassembled WGS sequence"/>
</dbReference>
<evidence type="ECO:0000313" key="5">
    <source>
        <dbReference type="Proteomes" id="UP000245207"/>
    </source>
</evidence>
<organism evidence="4 5">
    <name type="scientific">Artemisia annua</name>
    <name type="common">Sweet wormwood</name>
    <dbReference type="NCBI Taxonomy" id="35608"/>
    <lineage>
        <taxon>Eukaryota</taxon>
        <taxon>Viridiplantae</taxon>
        <taxon>Streptophyta</taxon>
        <taxon>Embryophyta</taxon>
        <taxon>Tracheophyta</taxon>
        <taxon>Spermatophyta</taxon>
        <taxon>Magnoliopsida</taxon>
        <taxon>eudicotyledons</taxon>
        <taxon>Gunneridae</taxon>
        <taxon>Pentapetalae</taxon>
        <taxon>asterids</taxon>
        <taxon>campanulids</taxon>
        <taxon>Asterales</taxon>
        <taxon>Asteraceae</taxon>
        <taxon>Asteroideae</taxon>
        <taxon>Anthemideae</taxon>
        <taxon>Artemisiinae</taxon>
        <taxon>Artemisia</taxon>
    </lineage>
</organism>
<dbReference type="GO" id="GO:0003993">
    <property type="term" value="F:acid phosphatase activity"/>
    <property type="evidence" value="ECO:0007669"/>
    <property type="project" value="InterPro"/>
</dbReference>
<dbReference type="SUPFAM" id="SSF49363">
    <property type="entry name" value="Purple acid phosphatase, N-terminal domain"/>
    <property type="match status" value="1"/>
</dbReference>
<sequence>MVKLWCIVLWVLLALLESVMLVNGGLTSTFVRKDEKAIDMPLDSDVFDAPSGYNAPQQVHITQGDRVGKAMIVSWAMHNGGRDTRSTDRSHSVIPLPRFGHARSPDKNLQHSVEN</sequence>
<dbReference type="STRING" id="35608.A0A2U1KAL8"/>
<feature type="compositionally biased region" description="Basic and acidic residues" evidence="2">
    <location>
        <begin position="103"/>
        <end position="115"/>
    </location>
</feature>
<feature type="signal peptide" evidence="3">
    <location>
        <begin position="1"/>
        <end position="24"/>
    </location>
</feature>
<keyword evidence="1 3" id="KW-0732">Signal</keyword>
<accession>A0A2U1KAL8</accession>
<dbReference type="InterPro" id="IPR008963">
    <property type="entry name" value="Purple_acid_Pase-like_N"/>
</dbReference>
<feature type="chain" id="PRO_5015562893" evidence="3">
    <location>
        <begin position="25"/>
        <end position="115"/>
    </location>
</feature>
<feature type="compositionally biased region" description="Basic and acidic residues" evidence="2">
    <location>
        <begin position="81"/>
        <end position="91"/>
    </location>
</feature>
<protein>
    <submittedName>
        <fullName evidence="4">Iron/zinc purple acid phosphatase-like C-terminal domain-containing protein</fullName>
    </submittedName>
</protein>
<evidence type="ECO:0000256" key="1">
    <source>
        <dbReference type="ARBA" id="ARBA00022729"/>
    </source>
</evidence>
<evidence type="ECO:0000313" key="4">
    <source>
        <dbReference type="EMBL" id="PWA32758.1"/>
    </source>
</evidence>
<dbReference type="GO" id="GO:0046872">
    <property type="term" value="F:metal ion binding"/>
    <property type="evidence" value="ECO:0007669"/>
    <property type="project" value="InterPro"/>
</dbReference>
<reference evidence="4 5" key="1">
    <citation type="journal article" date="2018" name="Mol. Plant">
        <title>The genome of Artemisia annua provides insight into the evolution of Asteraceae family and artemisinin biosynthesis.</title>
        <authorList>
            <person name="Shen Q."/>
            <person name="Zhang L."/>
            <person name="Liao Z."/>
            <person name="Wang S."/>
            <person name="Yan T."/>
            <person name="Shi P."/>
            <person name="Liu M."/>
            <person name="Fu X."/>
            <person name="Pan Q."/>
            <person name="Wang Y."/>
            <person name="Lv Z."/>
            <person name="Lu X."/>
            <person name="Zhang F."/>
            <person name="Jiang W."/>
            <person name="Ma Y."/>
            <person name="Chen M."/>
            <person name="Hao X."/>
            <person name="Li L."/>
            <person name="Tang Y."/>
            <person name="Lv G."/>
            <person name="Zhou Y."/>
            <person name="Sun X."/>
            <person name="Brodelius P.E."/>
            <person name="Rose J.K.C."/>
            <person name="Tang K."/>
        </authorList>
    </citation>
    <scope>NUCLEOTIDE SEQUENCE [LARGE SCALE GENOMIC DNA]</scope>
    <source>
        <strain evidence="5">cv. Huhao1</strain>
        <tissue evidence="4">Leaf</tissue>
    </source>
</reference>
<name>A0A2U1KAL8_ARTAN</name>
<dbReference type="PANTHER" id="PTHR22953:SF86">
    <property type="entry name" value="PURPLE ACID PHOSPHATASE 10"/>
    <property type="match status" value="1"/>
</dbReference>
<dbReference type="InterPro" id="IPR039331">
    <property type="entry name" value="PAPs-like"/>
</dbReference>
<comment type="caution">
    <text evidence="4">The sequence shown here is derived from an EMBL/GenBank/DDBJ whole genome shotgun (WGS) entry which is preliminary data.</text>
</comment>
<dbReference type="AlphaFoldDB" id="A0A2U1KAL8"/>
<keyword evidence="5" id="KW-1185">Reference proteome</keyword>
<dbReference type="PANTHER" id="PTHR22953">
    <property type="entry name" value="ACID PHOSPHATASE RELATED"/>
    <property type="match status" value="1"/>
</dbReference>
<proteinExistence type="predicted"/>
<evidence type="ECO:0000256" key="2">
    <source>
        <dbReference type="SAM" id="MobiDB-lite"/>
    </source>
</evidence>
<feature type="region of interest" description="Disordered" evidence="2">
    <location>
        <begin position="81"/>
        <end position="115"/>
    </location>
</feature>